<gene>
    <name evidence="3" type="ORF">HW561_20800</name>
</gene>
<dbReference type="GO" id="GO:0016853">
    <property type="term" value="F:isomerase activity"/>
    <property type="evidence" value="ECO:0007669"/>
    <property type="project" value="UniProtKB-KW"/>
</dbReference>
<dbReference type="InterPro" id="IPR027304">
    <property type="entry name" value="Trigger_fact/SurA_dom_sf"/>
</dbReference>
<protein>
    <submittedName>
        <fullName evidence="3">Peptidyl-prolyl cis-trans isomerase</fullName>
    </submittedName>
</protein>
<sequence>MRIIKEPLFHFILFGIAIFGWFYLISPEREAAEEAEKISISDGDIELLSTRFETSWKRVPSEAELQVLIDALIREEVLVREARKLGLDRGDQVIRARLAQKMDFLTGAIASSVTPEDAVLQTYLEDNSARFTTPHMVAFDQVYLGDAPDPEKVAKALAELSAGEDWLGLGVPSLLQRTMPLSTPGVIASNFGGGFSKNLENLEPMVWVGPIQSGFGEHLVRVTDLEPGRLPPLDDVRDVVLTEWRREAGEDLAQVQYESFAASYEIETPITQEGGQ</sequence>
<evidence type="ECO:0000313" key="4">
    <source>
        <dbReference type="Proteomes" id="UP000630805"/>
    </source>
</evidence>
<organism evidence="3 4">
    <name type="scientific">Ruegeria haliotis</name>
    <dbReference type="NCBI Taxonomy" id="2747601"/>
    <lineage>
        <taxon>Bacteria</taxon>
        <taxon>Pseudomonadati</taxon>
        <taxon>Pseudomonadota</taxon>
        <taxon>Alphaproteobacteria</taxon>
        <taxon>Rhodobacterales</taxon>
        <taxon>Roseobacteraceae</taxon>
        <taxon>Ruegeria</taxon>
    </lineage>
</organism>
<dbReference type="SUPFAM" id="SSF109998">
    <property type="entry name" value="Triger factor/SurA peptide-binding domain-like"/>
    <property type="match status" value="1"/>
</dbReference>
<name>A0ABX2PVM7_9RHOB</name>
<dbReference type="Pfam" id="PF13145">
    <property type="entry name" value="Rotamase_2"/>
    <property type="match status" value="1"/>
</dbReference>
<dbReference type="RefSeq" id="WP_176867274.1">
    <property type="nucleotide sequence ID" value="NZ_JABXWT010000020.1"/>
</dbReference>
<dbReference type="InterPro" id="IPR000297">
    <property type="entry name" value="PPIase_PpiC"/>
</dbReference>
<feature type="transmembrane region" description="Helical" evidence="1">
    <location>
        <begin position="7"/>
        <end position="24"/>
    </location>
</feature>
<evidence type="ECO:0000256" key="1">
    <source>
        <dbReference type="SAM" id="Phobius"/>
    </source>
</evidence>
<keyword evidence="1" id="KW-0472">Membrane</keyword>
<keyword evidence="1" id="KW-1133">Transmembrane helix</keyword>
<keyword evidence="1" id="KW-0812">Transmembrane</keyword>
<accession>A0ABX2PVM7</accession>
<dbReference type="Proteomes" id="UP000630805">
    <property type="component" value="Unassembled WGS sequence"/>
</dbReference>
<keyword evidence="4" id="KW-1185">Reference proteome</keyword>
<reference evidence="3 4" key="1">
    <citation type="submission" date="2020-06" db="EMBL/GenBank/DDBJ databases">
        <authorList>
            <person name="Cao W.R."/>
        </authorList>
    </citation>
    <scope>NUCLEOTIDE SEQUENCE [LARGE SCALE GENOMIC DNA]</scope>
    <source>
        <strain evidence="3 4">B1Z28</strain>
    </source>
</reference>
<dbReference type="EMBL" id="JABXWT010000020">
    <property type="protein sequence ID" value="NVO58230.1"/>
    <property type="molecule type" value="Genomic_DNA"/>
</dbReference>
<feature type="domain" description="PpiC" evidence="2">
    <location>
        <begin position="115"/>
        <end position="238"/>
    </location>
</feature>
<evidence type="ECO:0000313" key="3">
    <source>
        <dbReference type="EMBL" id="NVO58230.1"/>
    </source>
</evidence>
<evidence type="ECO:0000259" key="2">
    <source>
        <dbReference type="Pfam" id="PF13145"/>
    </source>
</evidence>
<proteinExistence type="predicted"/>
<comment type="caution">
    <text evidence="3">The sequence shown here is derived from an EMBL/GenBank/DDBJ whole genome shotgun (WGS) entry which is preliminary data.</text>
</comment>
<keyword evidence="3" id="KW-0413">Isomerase</keyword>